<name>A0A839EBR2_9MICO</name>
<keyword evidence="4" id="KW-1185">Reference proteome</keyword>
<organism evidence="3 4">
    <name type="scientific">Microcella alkalica</name>
    <dbReference type="NCBI Taxonomy" id="355930"/>
    <lineage>
        <taxon>Bacteria</taxon>
        <taxon>Bacillati</taxon>
        <taxon>Actinomycetota</taxon>
        <taxon>Actinomycetes</taxon>
        <taxon>Micrococcales</taxon>
        <taxon>Microbacteriaceae</taxon>
        <taxon>Microcella</taxon>
    </lineage>
</organism>
<keyword evidence="2" id="KW-0812">Transmembrane</keyword>
<dbReference type="RefSeq" id="WP_182490707.1">
    <property type="nucleotide sequence ID" value="NZ_BAAAOV010000001.1"/>
</dbReference>
<comment type="caution">
    <text evidence="3">The sequence shown here is derived from an EMBL/GenBank/DDBJ whole genome shotgun (WGS) entry which is preliminary data.</text>
</comment>
<feature type="transmembrane region" description="Helical" evidence="2">
    <location>
        <begin position="49"/>
        <end position="71"/>
    </location>
</feature>
<evidence type="ECO:0000313" key="4">
    <source>
        <dbReference type="Proteomes" id="UP000585905"/>
    </source>
</evidence>
<dbReference type="Pfam" id="PF14155">
    <property type="entry name" value="DUF4307"/>
    <property type="match status" value="1"/>
</dbReference>
<dbReference type="InterPro" id="IPR025443">
    <property type="entry name" value="DUF4307"/>
</dbReference>
<accession>A0A839EBR2</accession>
<dbReference type="EMBL" id="JACGWX010000003">
    <property type="protein sequence ID" value="MBA8847882.1"/>
    <property type="molecule type" value="Genomic_DNA"/>
</dbReference>
<feature type="region of interest" description="Disordered" evidence="1">
    <location>
        <begin position="1"/>
        <end position="21"/>
    </location>
</feature>
<dbReference type="Proteomes" id="UP000585905">
    <property type="component" value="Unassembled WGS sequence"/>
</dbReference>
<dbReference type="AlphaFoldDB" id="A0A839EBR2"/>
<evidence type="ECO:0000313" key="3">
    <source>
        <dbReference type="EMBL" id="MBA8847882.1"/>
    </source>
</evidence>
<sequence length="159" mass="17510">MSRQDALRAMPDDATPDPAVMEPARPMTAQARLDARYGRTPGERRRTRTVVIAAAIAFVVVFAAWVVWGGLSGTNATLEVRELGYRDATETSISVRWEVTTEPGTEVSCAIQALNGSFGIVGWRIIELGTSERRTRVFEESLRTAEPAVTGLPYRCWLP</sequence>
<keyword evidence="2" id="KW-1133">Transmembrane helix</keyword>
<protein>
    <recommendedName>
        <fullName evidence="5">DUF4307 domain-containing protein</fullName>
    </recommendedName>
</protein>
<proteinExistence type="predicted"/>
<gene>
    <name evidence="3" type="ORF">FHX53_001474</name>
</gene>
<keyword evidence="2" id="KW-0472">Membrane</keyword>
<reference evidence="3 4" key="1">
    <citation type="submission" date="2020-07" db="EMBL/GenBank/DDBJ databases">
        <title>Sequencing the genomes of 1000 actinobacteria strains.</title>
        <authorList>
            <person name="Klenk H.-P."/>
        </authorList>
    </citation>
    <scope>NUCLEOTIDE SEQUENCE [LARGE SCALE GENOMIC DNA]</scope>
    <source>
        <strain evidence="3 4">DSM 19663</strain>
    </source>
</reference>
<evidence type="ECO:0000256" key="2">
    <source>
        <dbReference type="SAM" id="Phobius"/>
    </source>
</evidence>
<evidence type="ECO:0000256" key="1">
    <source>
        <dbReference type="SAM" id="MobiDB-lite"/>
    </source>
</evidence>
<evidence type="ECO:0008006" key="5">
    <source>
        <dbReference type="Google" id="ProtNLM"/>
    </source>
</evidence>